<dbReference type="InterPro" id="IPR044751">
    <property type="entry name" value="Ion_transp-like_CBS"/>
</dbReference>
<dbReference type="InterPro" id="IPR000644">
    <property type="entry name" value="CBS_dom"/>
</dbReference>
<reference evidence="9" key="1">
    <citation type="submission" date="2021-06" db="EMBL/GenBank/DDBJ databases">
        <authorList>
            <person name="Gannon L."/>
            <person name="Redgwell R T."/>
            <person name="Michniewski S."/>
            <person name="Harrison D C."/>
            <person name="Millard A."/>
        </authorList>
    </citation>
    <scope>NUCLEOTIDE SEQUENCE</scope>
</reference>
<dbReference type="InterPro" id="IPR046342">
    <property type="entry name" value="CBS_dom_sf"/>
</dbReference>
<keyword evidence="2 6" id="KW-0812">Transmembrane</keyword>
<dbReference type="Pfam" id="PF01595">
    <property type="entry name" value="CNNM"/>
    <property type="match status" value="1"/>
</dbReference>
<dbReference type="GO" id="GO:0010960">
    <property type="term" value="P:magnesium ion homeostasis"/>
    <property type="evidence" value="ECO:0007669"/>
    <property type="project" value="InterPro"/>
</dbReference>
<evidence type="ECO:0000313" key="9">
    <source>
        <dbReference type="EMBL" id="CAG7581186.1"/>
    </source>
</evidence>
<dbReference type="Pfam" id="PF00571">
    <property type="entry name" value="CBS"/>
    <property type="match status" value="2"/>
</dbReference>
<dbReference type="PANTHER" id="PTHR12064:SF94">
    <property type="entry name" value="UNEXTENDED PROTEIN"/>
    <property type="match status" value="1"/>
</dbReference>
<dbReference type="PROSITE" id="PS51846">
    <property type="entry name" value="CNNM"/>
    <property type="match status" value="1"/>
</dbReference>
<protein>
    <submittedName>
        <fullName evidence="9">Magnesium and cobalt efflux protein CorC</fullName>
    </submittedName>
</protein>
<evidence type="ECO:0000256" key="1">
    <source>
        <dbReference type="ARBA" id="ARBA00004141"/>
    </source>
</evidence>
<evidence type="ECO:0000256" key="5">
    <source>
        <dbReference type="ARBA" id="ARBA00023136"/>
    </source>
</evidence>
<feature type="domain" description="CBS" evidence="7">
    <location>
        <begin position="257"/>
        <end position="315"/>
    </location>
</feature>
<feature type="domain" description="CNNM transmembrane" evidence="8">
    <location>
        <begin position="1"/>
        <end position="176"/>
    </location>
</feature>
<evidence type="ECO:0000256" key="4">
    <source>
        <dbReference type="ARBA" id="ARBA00022989"/>
    </source>
</evidence>
<keyword evidence="3" id="KW-0677">Repeat</keyword>
<sequence length="330" mass="36697">MDILIIITLVLLSGLFSGLTLGLLGLSKSELERKIKVGEKKESKQAKSIYSVRKNGNMLLCTLLLGNVAVNAALTQFLGNFGTGAMVVVISTVLITLFGEILPQALVSKHALTIGSKFVFIVKAFQFILYPAVKPLSVGLDKLLGKELRSYFSKEEFIEEIKDHEDSDDSDIDEDEEKILLGALTYSNKTVEDIMTPKPVVYMLSNDQEITPEIIKEIKSKGHTRIPVYEDDTDNIIGVLLTKRLIGISEGNISDYVSTKYGEVIKSLHLDKMLNVFTTNKQHISIVTNEFGTVVGIVTMEDIIEEILNREIVDETDKTEDMRSSFNESE</sequence>
<name>A0A8D9FRB5_9VIRU</name>
<comment type="subcellular location">
    <subcellularLocation>
        <location evidence="1">Membrane</location>
        <topology evidence="1">Multi-pass membrane protein</topology>
    </subcellularLocation>
</comment>
<evidence type="ECO:0000259" key="8">
    <source>
        <dbReference type="PROSITE" id="PS51846"/>
    </source>
</evidence>
<evidence type="ECO:0000256" key="6">
    <source>
        <dbReference type="SAM" id="Phobius"/>
    </source>
</evidence>
<dbReference type="InterPro" id="IPR045095">
    <property type="entry name" value="ACDP"/>
</dbReference>
<dbReference type="InterPro" id="IPR002550">
    <property type="entry name" value="CNNM"/>
</dbReference>
<evidence type="ECO:0000259" key="7">
    <source>
        <dbReference type="PROSITE" id="PS51371"/>
    </source>
</evidence>
<keyword evidence="5 6" id="KW-0472">Membrane</keyword>
<dbReference type="PROSITE" id="PS51371">
    <property type="entry name" value="CBS"/>
    <property type="match status" value="1"/>
</dbReference>
<organism evidence="9">
    <name type="scientific">uncultured marine phage</name>
    <dbReference type="NCBI Taxonomy" id="707152"/>
    <lineage>
        <taxon>Viruses</taxon>
        <taxon>environmental samples</taxon>
    </lineage>
</organism>
<keyword evidence="4 6" id="KW-1133">Transmembrane helix</keyword>
<accession>A0A8D9FRB5</accession>
<feature type="transmembrane region" description="Helical" evidence="6">
    <location>
        <begin position="84"/>
        <end position="102"/>
    </location>
</feature>
<evidence type="ECO:0000256" key="3">
    <source>
        <dbReference type="ARBA" id="ARBA00022737"/>
    </source>
</evidence>
<feature type="transmembrane region" description="Helical" evidence="6">
    <location>
        <begin position="6"/>
        <end position="26"/>
    </location>
</feature>
<dbReference type="EMBL" id="OU342829">
    <property type="protein sequence ID" value="CAG7581186.1"/>
    <property type="molecule type" value="Genomic_DNA"/>
</dbReference>
<gene>
    <name evidence="9" type="primary">corC</name>
    <name evidence="9" type="ORF">SLAVMIC_00717</name>
</gene>
<proteinExistence type="predicted"/>
<dbReference type="SUPFAM" id="SSF54631">
    <property type="entry name" value="CBS-domain pair"/>
    <property type="match status" value="1"/>
</dbReference>
<evidence type="ECO:0000256" key="2">
    <source>
        <dbReference type="ARBA" id="ARBA00022692"/>
    </source>
</evidence>
<dbReference type="PANTHER" id="PTHR12064">
    <property type="entry name" value="METAL TRANSPORTER CNNM"/>
    <property type="match status" value="1"/>
</dbReference>
<dbReference type="Gene3D" id="3.10.580.10">
    <property type="entry name" value="CBS-domain"/>
    <property type="match status" value="1"/>
</dbReference>
<dbReference type="CDD" id="cd04590">
    <property type="entry name" value="CBS_pair_CorC_HlyC_assoc"/>
    <property type="match status" value="1"/>
</dbReference>
<dbReference type="GO" id="GO:0016020">
    <property type="term" value="C:membrane"/>
    <property type="evidence" value="ECO:0007669"/>
    <property type="project" value="UniProtKB-SubCell"/>
</dbReference>